<reference evidence="1" key="1">
    <citation type="submission" date="2022-04" db="EMBL/GenBank/DDBJ databases">
        <title>Genome of the entomopathogenic fungus Entomophthora muscae.</title>
        <authorList>
            <person name="Elya C."/>
            <person name="Lovett B.R."/>
            <person name="Lee E."/>
            <person name="Macias A.M."/>
            <person name="Hajek A.E."/>
            <person name="De Bivort B.L."/>
            <person name="Kasson M.T."/>
            <person name="De Fine Licht H.H."/>
            <person name="Stajich J.E."/>
        </authorList>
    </citation>
    <scope>NUCLEOTIDE SEQUENCE</scope>
    <source>
        <strain evidence="1">Berkeley</strain>
    </source>
</reference>
<comment type="caution">
    <text evidence="1">The sequence shown here is derived from an EMBL/GenBank/DDBJ whole genome shotgun (WGS) entry which is preliminary data.</text>
</comment>
<protein>
    <submittedName>
        <fullName evidence="1">Uncharacterized protein</fullName>
    </submittedName>
</protein>
<dbReference type="EMBL" id="QTSX02004283">
    <property type="protein sequence ID" value="KAJ9066640.1"/>
    <property type="molecule type" value="Genomic_DNA"/>
</dbReference>
<organism evidence="1 2">
    <name type="scientific">Entomophthora muscae</name>
    <dbReference type="NCBI Taxonomy" id="34485"/>
    <lineage>
        <taxon>Eukaryota</taxon>
        <taxon>Fungi</taxon>
        <taxon>Fungi incertae sedis</taxon>
        <taxon>Zoopagomycota</taxon>
        <taxon>Entomophthoromycotina</taxon>
        <taxon>Entomophthoromycetes</taxon>
        <taxon>Entomophthorales</taxon>
        <taxon>Entomophthoraceae</taxon>
        <taxon>Entomophthora</taxon>
    </lineage>
</organism>
<dbReference type="Proteomes" id="UP001165960">
    <property type="component" value="Unassembled WGS sequence"/>
</dbReference>
<evidence type="ECO:0000313" key="2">
    <source>
        <dbReference type="Proteomes" id="UP001165960"/>
    </source>
</evidence>
<gene>
    <name evidence="1" type="ORF">DSO57_1007713</name>
</gene>
<evidence type="ECO:0000313" key="1">
    <source>
        <dbReference type="EMBL" id="KAJ9066640.1"/>
    </source>
</evidence>
<name>A0ACC2SW71_9FUNG</name>
<proteinExistence type="predicted"/>
<keyword evidence="2" id="KW-1185">Reference proteome</keyword>
<accession>A0ACC2SW71</accession>
<sequence>MESRRIHTINREDSEPIEMGEDLVLGLGVIWNGNTSFTEAHKPSLAPGSYIRPMPFYINSIRLNDTHLKEVKVEYSFSKPVAIGSAFTCLTYVCRLKTIASFTKGYDISAYPSLTFKEQTAIVKVVAKYIHQPARHVTLNHLLNLPFRGPASMQAWIKYLTCTISGKFYIGTRVYAIAGSFSVTIPVTSIRGTLDLVMGLQPSHPKYLSSE</sequence>